<accession>A0A0C2SUV9</accession>
<protein>
    <submittedName>
        <fullName evidence="1">Uncharacterized protein</fullName>
    </submittedName>
</protein>
<evidence type="ECO:0000313" key="1">
    <source>
        <dbReference type="EMBL" id="KIL57859.1"/>
    </source>
</evidence>
<sequence>MTEVNEPCIPKGSIMVTPVPRPSSAFNLGRMTGGLNFYRCSKLTYRTHLYPKKTSRLQRG</sequence>
<dbReference type="AlphaFoldDB" id="A0A0C2SUV9"/>
<evidence type="ECO:0000313" key="2">
    <source>
        <dbReference type="Proteomes" id="UP000054549"/>
    </source>
</evidence>
<keyword evidence="2" id="KW-1185">Reference proteome</keyword>
<name>A0A0C2SUV9_AMAMK</name>
<dbReference type="HOGENOM" id="CLU_2941228_0_0_1"/>
<reference evidence="1 2" key="1">
    <citation type="submission" date="2014-04" db="EMBL/GenBank/DDBJ databases">
        <title>Evolutionary Origins and Diversification of the Mycorrhizal Mutualists.</title>
        <authorList>
            <consortium name="DOE Joint Genome Institute"/>
            <consortium name="Mycorrhizal Genomics Consortium"/>
            <person name="Kohler A."/>
            <person name="Kuo A."/>
            <person name="Nagy L.G."/>
            <person name="Floudas D."/>
            <person name="Copeland A."/>
            <person name="Barry K.W."/>
            <person name="Cichocki N."/>
            <person name="Veneault-Fourrey C."/>
            <person name="LaButti K."/>
            <person name="Lindquist E.A."/>
            <person name="Lipzen A."/>
            <person name="Lundell T."/>
            <person name="Morin E."/>
            <person name="Murat C."/>
            <person name="Riley R."/>
            <person name="Ohm R."/>
            <person name="Sun H."/>
            <person name="Tunlid A."/>
            <person name="Henrissat B."/>
            <person name="Grigoriev I.V."/>
            <person name="Hibbett D.S."/>
            <person name="Martin F."/>
        </authorList>
    </citation>
    <scope>NUCLEOTIDE SEQUENCE [LARGE SCALE GENOMIC DNA]</scope>
    <source>
        <strain evidence="1 2">Koide BX008</strain>
    </source>
</reference>
<organism evidence="1 2">
    <name type="scientific">Amanita muscaria (strain Koide BX008)</name>
    <dbReference type="NCBI Taxonomy" id="946122"/>
    <lineage>
        <taxon>Eukaryota</taxon>
        <taxon>Fungi</taxon>
        <taxon>Dikarya</taxon>
        <taxon>Basidiomycota</taxon>
        <taxon>Agaricomycotina</taxon>
        <taxon>Agaricomycetes</taxon>
        <taxon>Agaricomycetidae</taxon>
        <taxon>Agaricales</taxon>
        <taxon>Pluteineae</taxon>
        <taxon>Amanitaceae</taxon>
        <taxon>Amanita</taxon>
    </lineage>
</organism>
<dbReference type="EMBL" id="KN818355">
    <property type="protein sequence ID" value="KIL57859.1"/>
    <property type="molecule type" value="Genomic_DNA"/>
</dbReference>
<gene>
    <name evidence="1" type="ORF">M378DRAFT_359317</name>
</gene>
<dbReference type="Proteomes" id="UP000054549">
    <property type="component" value="Unassembled WGS sequence"/>
</dbReference>
<dbReference type="InParanoid" id="A0A0C2SUV9"/>
<proteinExistence type="predicted"/>